<protein>
    <submittedName>
        <fullName evidence="2">Uncharacterized protein</fullName>
    </submittedName>
</protein>
<evidence type="ECO:0000313" key="2">
    <source>
        <dbReference type="EMBL" id="GHI82758.1"/>
    </source>
</evidence>
<keyword evidence="3" id="KW-1185">Reference proteome</keyword>
<dbReference type="EMBL" id="BNEE01000002">
    <property type="protein sequence ID" value="GHI82758.1"/>
    <property type="molecule type" value="Genomic_DNA"/>
</dbReference>
<dbReference type="Proteomes" id="UP000600026">
    <property type="component" value="Unassembled WGS sequence"/>
</dbReference>
<feature type="region of interest" description="Disordered" evidence="1">
    <location>
        <begin position="21"/>
        <end position="58"/>
    </location>
</feature>
<evidence type="ECO:0000256" key="1">
    <source>
        <dbReference type="SAM" id="MobiDB-lite"/>
    </source>
</evidence>
<name>A0A919L9F4_9ACTN</name>
<sequence>MERQGRVGSAADAVLRHGLSLGFRSGPGTGGSPPASREAPSCREGSLSRLGLPPARRRRGSGALVAGAHLIRDQLGFVYTLQAEDVRRTGPALRTWIFFIRTPPSPVGDADALILARAAIVSPEGRQTLST</sequence>
<evidence type="ECO:0000313" key="3">
    <source>
        <dbReference type="Proteomes" id="UP000600026"/>
    </source>
</evidence>
<comment type="caution">
    <text evidence="2">The sequence shown here is derived from an EMBL/GenBank/DDBJ whole genome shotgun (WGS) entry which is preliminary data.</text>
</comment>
<dbReference type="AlphaFoldDB" id="A0A919L9F4"/>
<proteinExistence type="predicted"/>
<organism evidence="2 3">
    <name type="scientific">Streptomyces xanthophaeus</name>
    <dbReference type="NCBI Taxonomy" id="67385"/>
    <lineage>
        <taxon>Bacteria</taxon>
        <taxon>Bacillati</taxon>
        <taxon>Actinomycetota</taxon>
        <taxon>Actinomycetes</taxon>
        <taxon>Kitasatosporales</taxon>
        <taxon>Streptomycetaceae</taxon>
        <taxon>Streptomyces</taxon>
    </lineage>
</organism>
<gene>
    <name evidence="2" type="ORF">Sxan_01220</name>
</gene>
<reference evidence="2" key="1">
    <citation type="submission" date="2020-09" db="EMBL/GenBank/DDBJ databases">
        <title>Whole genome shotgun sequence of Streptomyces xanthophaeus NBRC 12829.</title>
        <authorList>
            <person name="Komaki H."/>
            <person name="Tamura T."/>
        </authorList>
    </citation>
    <scope>NUCLEOTIDE SEQUENCE</scope>
    <source>
        <strain evidence="2">NBRC 12829</strain>
    </source>
</reference>
<accession>A0A919L9F4</accession>